<reference evidence="1 2" key="1">
    <citation type="submission" date="2023-07" db="EMBL/GenBank/DDBJ databases">
        <title>Sorghum-associated microbial communities from plants grown in Nebraska, USA.</title>
        <authorList>
            <person name="Schachtman D."/>
        </authorList>
    </citation>
    <scope>NUCLEOTIDE SEQUENCE [LARGE SCALE GENOMIC DNA]</scope>
    <source>
        <strain evidence="1 2">BE187</strain>
    </source>
</reference>
<accession>A0ABU1VQU4</accession>
<sequence>MEEAGLSYTELDRRIRALPDGPAKVLDTPRWLLIPNAFGTLGMVLAKQGSECIFENGSLPPFLQRLALHRDQVARARAICVCLPA</sequence>
<proteinExistence type="predicted"/>
<keyword evidence="2" id="KW-1185">Reference proteome</keyword>
<evidence type="ECO:0000313" key="2">
    <source>
        <dbReference type="Proteomes" id="UP001267878"/>
    </source>
</evidence>
<dbReference type="RefSeq" id="WP_310054264.1">
    <property type="nucleotide sequence ID" value="NZ_JAVDVW010000002.1"/>
</dbReference>
<dbReference type="Proteomes" id="UP001267878">
    <property type="component" value="Unassembled WGS sequence"/>
</dbReference>
<gene>
    <name evidence="1" type="ORF">J2X04_002208</name>
</gene>
<name>A0ABU1VQU4_9GAMM</name>
<dbReference type="EMBL" id="JAVDVW010000002">
    <property type="protein sequence ID" value="MDR7099827.1"/>
    <property type="molecule type" value="Genomic_DNA"/>
</dbReference>
<comment type="caution">
    <text evidence="1">The sequence shown here is derived from an EMBL/GenBank/DDBJ whole genome shotgun (WGS) entry which is preliminary data.</text>
</comment>
<protein>
    <submittedName>
        <fullName evidence="1">Uncharacterized protein</fullName>
    </submittedName>
</protein>
<organism evidence="1 2">
    <name type="scientific">Agrilutibacter niabensis</name>
    <dbReference type="NCBI Taxonomy" id="380628"/>
    <lineage>
        <taxon>Bacteria</taxon>
        <taxon>Pseudomonadati</taxon>
        <taxon>Pseudomonadota</taxon>
        <taxon>Gammaproteobacteria</taxon>
        <taxon>Lysobacterales</taxon>
        <taxon>Lysobacteraceae</taxon>
        <taxon>Agrilutibacter</taxon>
    </lineage>
</organism>
<evidence type="ECO:0000313" key="1">
    <source>
        <dbReference type="EMBL" id="MDR7099827.1"/>
    </source>
</evidence>